<evidence type="ECO:0000313" key="2">
    <source>
        <dbReference type="EMBL" id="PZP46584.1"/>
    </source>
</evidence>
<proteinExistence type="predicted"/>
<evidence type="ECO:0008006" key="4">
    <source>
        <dbReference type="Google" id="ProtNLM"/>
    </source>
</evidence>
<dbReference type="Proteomes" id="UP000249645">
    <property type="component" value="Unassembled WGS sequence"/>
</dbReference>
<accession>A0A2W5EXA1</accession>
<reference evidence="2 3" key="1">
    <citation type="submission" date="2017-11" db="EMBL/GenBank/DDBJ databases">
        <title>Infants hospitalized years apart are colonized by the same room-sourced microbial strains.</title>
        <authorList>
            <person name="Brooks B."/>
            <person name="Olm M.R."/>
            <person name="Firek B.A."/>
            <person name="Baker R."/>
            <person name="Thomas B.C."/>
            <person name="Morowitz M.J."/>
            <person name="Banfield J.F."/>
        </authorList>
    </citation>
    <scope>NUCLEOTIDE SEQUENCE [LARGE SCALE GENOMIC DNA]</scope>
    <source>
        <strain evidence="2">S2_009_000_R2_76</strain>
    </source>
</reference>
<evidence type="ECO:0000313" key="3">
    <source>
        <dbReference type="Proteomes" id="UP000249645"/>
    </source>
</evidence>
<evidence type="ECO:0000256" key="1">
    <source>
        <dbReference type="SAM" id="SignalP"/>
    </source>
</evidence>
<comment type="caution">
    <text evidence="2">The sequence shown here is derived from an EMBL/GenBank/DDBJ whole genome shotgun (WGS) entry which is preliminary data.</text>
</comment>
<organism evidence="2 3">
    <name type="scientific">Pseudopedobacter saltans</name>
    <dbReference type="NCBI Taxonomy" id="151895"/>
    <lineage>
        <taxon>Bacteria</taxon>
        <taxon>Pseudomonadati</taxon>
        <taxon>Bacteroidota</taxon>
        <taxon>Sphingobacteriia</taxon>
        <taxon>Sphingobacteriales</taxon>
        <taxon>Sphingobacteriaceae</taxon>
        <taxon>Pseudopedobacter</taxon>
    </lineage>
</organism>
<sequence length="203" mass="22859">MKTRLLVVLCFLPFGAFCQKQYFSLFPDSFAASGDTSNESIVIQYPGRTAAQLYSAIRSVLPSVFQTTKYQESHVKDQTISVHWDVEGSVPLKTSFGEYKKECFFSPTMVWHIKDGKIKIDAPQAIPLKGTNSNVEGDFTLFLSKKTKKDDPEGPPKTDIYMFEFDGSVNKRTINVKAALESEINTFVGKVLEGMDKEMNVDW</sequence>
<keyword evidence="1" id="KW-0732">Signal</keyword>
<protein>
    <recommendedName>
        <fullName evidence="4">DUF4468 domain-containing protein</fullName>
    </recommendedName>
</protein>
<feature type="chain" id="PRO_5015854524" description="DUF4468 domain-containing protein" evidence="1">
    <location>
        <begin position="19"/>
        <end position="203"/>
    </location>
</feature>
<name>A0A2W5EXA1_9SPHI</name>
<dbReference type="EMBL" id="QFOI01000219">
    <property type="protein sequence ID" value="PZP46584.1"/>
    <property type="molecule type" value="Genomic_DNA"/>
</dbReference>
<dbReference type="AlphaFoldDB" id="A0A2W5EXA1"/>
<gene>
    <name evidence="2" type="ORF">DI598_11935</name>
</gene>
<feature type="signal peptide" evidence="1">
    <location>
        <begin position="1"/>
        <end position="18"/>
    </location>
</feature>